<dbReference type="Gene3D" id="2.60.120.10">
    <property type="entry name" value="Jelly Rolls"/>
    <property type="match status" value="1"/>
</dbReference>
<dbReference type="GO" id="GO:0047828">
    <property type="term" value="F:D-lyxose ketol-isomerase activity"/>
    <property type="evidence" value="ECO:0007669"/>
    <property type="project" value="UniProtKB-EC"/>
</dbReference>
<dbReference type="InterPro" id="IPR011051">
    <property type="entry name" value="RmlC_Cupin_sf"/>
</dbReference>
<dbReference type="EMBL" id="CP000822">
    <property type="protein sequence ID" value="ABV14872.1"/>
    <property type="molecule type" value="Genomic_DNA"/>
</dbReference>
<keyword evidence="3" id="KW-0464">Manganese</keyword>
<comment type="similarity">
    <text evidence="7">Belongs to the D-lyxose ketol-isomerase family.</text>
</comment>
<comment type="cofactor">
    <cofactor evidence="1">
        <name>Mn(2+)</name>
        <dbReference type="ChEBI" id="CHEBI:29035"/>
    </cofactor>
</comment>
<accession>A8AN09</accession>
<dbReference type="AlphaFoldDB" id="A8AN09"/>
<dbReference type="GO" id="GO:0046872">
    <property type="term" value="F:metal ion binding"/>
    <property type="evidence" value="ECO:0007669"/>
    <property type="project" value="UniProtKB-KW"/>
</dbReference>
<dbReference type="InterPro" id="IPR047581">
    <property type="entry name" value="EcSI_cupin"/>
</dbReference>
<keyword evidence="10" id="KW-1185">Reference proteome</keyword>
<evidence type="ECO:0000313" key="9">
    <source>
        <dbReference type="EMBL" id="ABV14872.1"/>
    </source>
</evidence>
<evidence type="ECO:0000256" key="6">
    <source>
        <dbReference type="ARBA" id="ARBA00044907"/>
    </source>
</evidence>
<dbReference type="KEGG" id="cko:CKO_03796"/>
<dbReference type="EC" id="5.3.1.15" evidence="8"/>
<sequence>MPDGGKNALSGLQGYITIRRILSMKRSEINEILGHTRQFFSMHDVHLPPFASFAPSQWRQLDAAWSEVFDLRLGWDVTAFGGTDFAAQGLTLFTLRNGSPKGMPYEKCYAEKIMHVRDAQVTPMHFHWRKREDIINRGGGNLIVELWNADSRDQTDNTDVTIVIDGCRQTHAAGSQLRLSPGESICLTPGLYHSFWAEKGFGDVLVGEVSSVNDDDHDNHFLQPIARYNDIEEDEPAQLVLCNEYRLFC</sequence>
<evidence type="ECO:0000256" key="8">
    <source>
        <dbReference type="ARBA" id="ARBA00044972"/>
    </source>
</evidence>
<keyword evidence="4" id="KW-0413">Isomerase</keyword>
<comment type="catalytic activity">
    <reaction evidence="6">
        <text>D-lyxose = D-xylulose</text>
        <dbReference type="Rhea" id="RHEA:14201"/>
        <dbReference type="ChEBI" id="CHEBI:16789"/>
        <dbReference type="ChEBI" id="CHEBI:17140"/>
        <dbReference type="EC" id="5.3.1.15"/>
    </reaction>
</comment>
<dbReference type="SUPFAM" id="SSF51182">
    <property type="entry name" value="RmlC-like cupins"/>
    <property type="match status" value="1"/>
</dbReference>
<dbReference type="HOGENOM" id="CLU_1204311_0_0_6"/>
<dbReference type="CDD" id="cd20309">
    <property type="entry name" value="cupin_EcSI"/>
    <property type="match status" value="1"/>
</dbReference>
<evidence type="ECO:0000313" key="10">
    <source>
        <dbReference type="Proteomes" id="UP000008148"/>
    </source>
</evidence>
<dbReference type="Proteomes" id="UP000008148">
    <property type="component" value="Chromosome"/>
</dbReference>
<organism evidence="9 10">
    <name type="scientific">Citrobacter koseri (strain ATCC BAA-895 / CDC 4225-83 / SGSC4696)</name>
    <dbReference type="NCBI Taxonomy" id="290338"/>
    <lineage>
        <taxon>Bacteria</taxon>
        <taxon>Pseudomonadati</taxon>
        <taxon>Pseudomonadota</taxon>
        <taxon>Gammaproteobacteria</taxon>
        <taxon>Enterobacterales</taxon>
        <taxon>Enterobacteriaceae</taxon>
        <taxon>Citrobacter</taxon>
    </lineage>
</organism>
<keyword evidence="2" id="KW-0479">Metal-binding</keyword>
<dbReference type="STRING" id="290338.CKO_03796"/>
<evidence type="ECO:0000256" key="1">
    <source>
        <dbReference type="ARBA" id="ARBA00001936"/>
    </source>
</evidence>
<evidence type="ECO:0000256" key="3">
    <source>
        <dbReference type="ARBA" id="ARBA00023211"/>
    </source>
</evidence>
<reference evidence="9 10" key="1">
    <citation type="submission" date="2007-08" db="EMBL/GenBank/DDBJ databases">
        <authorList>
            <consortium name="The Citrobacter koseri Genome Sequencing Project"/>
            <person name="McClelland M."/>
            <person name="Sanderson E.K."/>
            <person name="Porwollik S."/>
            <person name="Spieth J."/>
            <person name="Clifton W.S."/>
            <person name="Latreille P."/>
            <person name="Courtney L."/>
            <person name="Wang C."/>
            <person name="Pepin K."/>
            <person name="Bhonagiri V."/>
            <person name="Nash W."/>
            <person name="Johnson M."/>
            <person name="Thiruvilangam P."/>
            <person name="Wilson R."/>
        </authorList>
    </citation>
    <scope>NUCLEOTIDE SEQUENCE [LARGE SCALE GENOMIC DNA]</scope>
    <source>
        <strain evidence="10">ATCC BAA-895 / CDC 4225-83 / SGSC4696</strain>
    </source>
</reference>
<gene>
    <name evidence="9" type="ordered locus">CKO_03796</name>
</gene>
<dbReference type="Pfam" id="PF07385">
    <property type="entry name" value="Lyx_isomer"/>
    <property type="match status" value="1"/>
</dbReference>
<dbReference type="InterPro" id="IPR014710">
    <property type="entry name" value="RmlC-like_jellyroll"/>
</dbReference>
<protein>
    <recommendedName>
        <fullName evidence="8">D-lyxose ketol-isomerase</fullName>
        <ecNumber evidence="8">5.3.1.15</ecNumber>
    </recommendedName>
</protein>
<name>A8AN09_CITK8</name>
<evidence type="ECO:0000256" key="4">
    <source>
        <dbReference type="ARBA" id="ARBA00023235"/>
    </source>
</evidence>
<evidence type="ECO:0000256" key="7">
    <source>
        <dbReference type="ARBA" id="ARBA00044951"/>
    </source>
</evidence>
<evidence type="ECO:0000256" key="2">
    <source>
        <dbReference type="ARBA" id="ARBA00022723"/>
    </source>
</evidence>
<dbReference type="InterPro" id="IPR010864">
    <property type="entry name" value="D-lyxose_isomer"/>
</dbReference>
<keyword evidence="5" id="KW-0119">Carbohydrate metabolism</keyword>
<evidence type="ECO:0000256" key="5">
    <source>
        <dbReference type="ARBA" id="ARBA00023277"/>
    </source>
</evidence>
<proteinExistence type="inferred from homology"/>